<feature type="domain" description="Glutamate-ammonia ligase adenylyltransferase repeated" evidence="7">
    <location>
        <begin position="80"/>
        <end position="319"/>
    </location>
</feature>
<sequence>MARERSTGLSELAGFGFIELDQAQQKLANLSVQLGISESNLLEPIGNTQDPDQCLDLLVRLARENNPKIKSIAANQAAFGRLCKVLGASVGLYEFLTRDPAALELFLQEPALPSAESSLIALTKAAIGVSPIRVAYRQQLLKIAIFDVCSQDPAGQIGAVSKALADLAAAAIEAGLTLAKAELSDEANQVHFPKQDVSNTRIAVIGMGKCGARELNYISDVDVIYVVEPASKEIETDRALEIATKVCSRMMRIMDEPDSEPALWQVDANLRPEGKAGALVRSLESHKTYYERWAESWEFQALLKARPIAGDTELGEKYLAVTQPMVWESTARDNFVESVQRMRQLVTDNIPISEVDAQIKLGPGGLRDIEFTVQLLQLVHGRTDSSLRERDTLGAIDALATGGYIARDDGKRFSDHYRFLRLLEHRIQLSHLRRTHLMPADELARRAIARSLSLELSAKNLIERWEAVKLEVRDLHQQLFYRPLLSAVSGLSQEDLELTSAQAQDRLGAIGFQDSRSALAHITALTSGLSRRAAIQRQLLPVLLQWFADGTDPDAALLAFRRLSEDLGDSHWYLRMLRDSSGAAKRMTQVFSTSRLATALFERMPEAAAWFEREEELLPQKLDQLLGQFQAIISRHEDPDMAAASIKAIRRKETLRVAIGFVIGSLDLDASSKGLSDITEAYLLSMQELATGSMQTELGNLSQELAIVAMGRFGGAELGFGSDADVMFVYKPTVADVNFAQSEAQELVSEIRRLCSDQILEFELDLDLRPEGKNGPIVRSIDSYASYYQRWAGTWESQALLRARVISGDKSVKDEFISLIDRYRYPEQMEEAAVVEIRRIKARVEVERLPLGADPMRHLKLGRGSISDVEWLVQLLQLKHGHSNPSLQTPHTLQALDQLEKAGIVQSSDAIVLKQAWQLSSAIRSAVMLAQNKRTDVLPIDRQQLESVARLLEYPRGGAAALEQDYLATTRRARAVFEKLFYD</sequence>
<gene>
    <name evidence="9" type="ORF">UFOPK1639_00855</name>
</gene>
<proteinExistence type="predicted"/>
<dbReference type="InterPro" id="IPR005190">
    <property type="entry name" value="GlnE_rpt_dom"/>
</dbReference>
<dbReference type="AlphaFoldDB" id="A0A6J6DW82"/>
<dbReference type="Pfam" id="PF03710">
    <property type="entry name" value="GlnE"/>
    <property type="match status" value="2"/>
</dbReference>
<feature type="domain" description="PII-uridylyltransferase/Glutamine-synthetase adenylyltransferase" evidence="8">
    <location>
        <begin position="354"/>
        <end position="480"/>
    </location>
</feature>
<reference evidence="9" key="1">
    <citation type="submission" date="2020-05" db="EMBL/GenBank/DDBJ databases">
        <authorList>
            <person name="Chiriac C."/>
            <person name="Salcher M."/>
            <person name="Ghai R."/>
            <person name="Kavagutti S V."/>
        </authorList>
    </citation>
    <scope>NUCLEOTIDE SEQUENCE</scope>
</reference>
<dbReference type="Gene3D" id="1.20.120.330">
    <property type="entry name" value="Nucleotidyltransferases domain 2"/>
    <property type="match status" value="2"/>
</dbReference>
<dbReference type="GO" id="GO:0008882">
    <property type="term" value="F:[glutamate-ammonia-ligase] adenylyltransferase activity"/>
    <property type="evidence" value="ECO:0007669"/>
    <property type="project" value="InterPro"/>
</dbReference>
<dbReference type="Pfam" id="PF08335">
    <property type="entry name" value="GlnD_UR_UTase"/>
    <property type="match status" value="2"/>
</dbReference>
<dbReference type="PANTHER" id="PTHR30621:SF0">
    <property type="entry name" value="BIFUNCTIONAL GLUTAMINE SYNTHETASE ADENYLYLTRANSFERASE_ADENYLYL-REMOVING ENZYME"/>
    <property type="match status" value="1"/>
</dbReference>
<evidence type="ECO:0000256" key="1">
    <source>
        <dbReference type="ARBA" id="ARBA00022679"/>
    </source>
</evidence>
<evidence type="ECO:0000256" key="4">
    <source>
        <dbReference type="ARBA" id="ARBA00022840"/>
    </source>
</evidence>
<keyword evidence="6" id="KW-0511">Multifunctional enzyme</keyword>
<dbReference type="Gene3D" id="3.30.460.10">
    <property type="entry name" value="Beta Polymerase, domain 2"/>
    <property type="match status" value="2"/>
</dbReference>
<dbReference type="PANTHER" id="PTHR30621">
    <property type="entry name" value="GLUTAMINE SYNTHETASE ADENYLYLTRANSFERASE"/>
    <property type="match status" value="1"/>
</dbReference>
<dbReference type="CDD" id="cd05401">
    <property type="entry name" value="NT_GlnE_GlnD_like"/>
    <property type="match status" value="2"/>
</dbReference>
<dbReference type="InterPro" id="IPR013546">
    <property type="entry name" value="PII_UdlTrfase/GS_AdlTrfase"/>
</dbReference>
<dbReference type="GO" id="GO:0005829">
    <property type="term" value="C:cytosol"/>
    <property type="evidence" value="ECO:0007669"/>
    <property type="project" value="TreeGrafter"/>
</dbReference>
<keyword evidence="1" id="KW-0808">Transferase</keyword>
<evidence type="ECO:0000259" key="7">
    <source>
        <dbReference type="Pfam" id="PF03710"/>
    </source>
</evidence>
<dbReference type="NCBIfam" id="NF010707">
    <property type="entry name" value="PRK14109.1"/>
    <property type="match status" value="1"/>
</dbReference>
<dbReference type="SUPFAM" id="SSF81593">
    <property type="entry name" value="Nucleotidyltransferase substrate binding subunit/domain"/>
    <property type="match status" value="2"/>
</dbReference>
<dbReference type="GO" id="GO:0005524">
    <property type="term" value="F:ATP binding"/>
    <property type="evidence" value="ECO:0007669"/>
    <property type="project" value="UniProtKB-KW"/>
</dbReference>
<evidence type="ECO:0000259" key="8">
    <source>
        <dbReference type="Pfam" id="PF08335"/>
    </source>
</evidence>
<dbReference type="SUPFAM" id="SSF81301">
    <property type="entry name" value="Nucleotidyltransferase"/>
    <property type="match status" value="2"/>
</dbReference>
<accession>A0A6J6DW82</accession>
<keyword evidence="3" id="KW-0547">Nucleotide-binding</keyword>
<dbReference type="EMBL" id="CAEZTH010000116">
    <property type="protein sequence ID" value="CAB4568421.1"/>
    <property type="molecule type" value="Genomic_DNA"/>
</dbReference>
<evidence type="ECO:0000256" key="3">
    <source>
        <dbReference type="ARBA" id="ARBA00022741"/>
    </source>
</evidence>
<evidence type="ECO:0000256" key="2">
    <source>
        <dbReference type="ARBA" id="ARBA00022695"/>
    </source>
</evidence>
<protein>
    <submittedName>
        <fullName evidence="9">Unannotated protein</fullName>
    </submittedName>
</protein>
<evidence type="ECO:0000256" key="6">
    <source>
        <dbReference type="ARBA" id="ARBA00023268"/>
    </source>
</evidence>
<keyword evidence="5" id="KW-0460">Magnesium</keyword>
<feature type="domain" description="Glutamate-ammonia ligase adenylyltransferase repeated" evidence="7">
    <location>
        <begin position="585"/>
        <end position="816"/>
    </location>
</feature>
<keyword evidence="4" id="KW-0067">ATP-binding</keyword>
<dbReference type="InterPro" id="IPR043519">
    <property type="entry name" value="NT_sf"/>
</dbReference>
<dbReference type="InterPro" id="IPR023057">
    <property type="entry name" value="GlnE"/>
</dbReference>
<evidence type="ECO:0000256" key="5">
    <source>
        <dbReference type="ARBA" id="ARBA00022842"/>
    </source>
</evidence>
<feature type="domain" description="PII-uridylyltransferase/Glutamine-synthetase adenylyltransferase" evidence="8">
    <location>
        <begin position="858"/>
        <end position="981"/>
    </location>
</feature>
<organism evidence="9">
    <name type="scientific">freshwater metagenome</name>
    <dbReference type="NCBI Taxonomy" id="449393"/>
    <lineage>
        <taxon>unclassified sequences</taxon>
        <taxon>metagenomes</taxon>
        <taxon>ecological metagenomes</taxon>
    </lineage>
</organism>
<dbReference type="GO" id="GO:0000820">
    <property type="term" value="P:regulation of glutamine family amino acid metabolic process"/>
    <property type="evidence" value="ECO:0007669"/>
    <property type="project" value="TreeGrafter"/>
</dbReference>
<keyword evidence="2" id="KW-0548">Nucleotidyltransferase</keyword>
<name>A0A6J6DW82_9ZZZZ</name>
<evidence type="ECO:0000313" key="9">
    <source>
        <dbReference type="EMBL" id="CAB4568421.1"/>
    </source>
</evidence>